<dbReference type="PANTHER" id="PTHR37984">
    <property type="entry name" value="PROTEIN CBG26694"/>
    <property type="match status" value="1"/>
</dbReference>
<dbReference type="InterPro" id="IPR001584">
    <property type="entry name" value="Integrase_cat-core"/>
</dbReference>
<feature type="compositionally biased region" description="Basic and acidic residues" evidence="7">
    <location>
        <begin position="93"/>
        <end position="149"/>
    </location>
</feature>
<evidence type="ECO:0000256" key="4">
    <source>
        <dbReference type="ARBA" id="ARBA00022759"/>
    </source>
</evidence>
<dbReference type="Pfam" id="PF17921">
    <property type="entry name" value="Integrase_H2C2"/>
    <property type="match status" value="1"/>
</dbReference>
<name>A0A2N9F7I0_FAGSY</name>
<feature type="region of interest" description="Disordered" evidence="7">
    <location>
        <begin position="737"/>
        <end position="768"/>
    </location>
</feature>
<dbReference type="EMBL" id="OIVN01000618">
    <property type="protein sequence ID" value="SPC83055.1"/>
    <property type="molecule type" value="Genomic_DNA"/>
</dbReference>
<evidence type="ECO:0000313" key="10">
    <source>
        <dbReference type="EMBL" id="SPC83055.1"/>
    </source>
</evidence>
<evidence type="ECO:0000259" key="8">
    <source>
        <dbReference type="PROSITE" id="PS50175"/>
    </source>
</evidence>
<feature type="region of interest" description="Disordered" evidence="7">
    <location>
        <begin position="1069"/>
        <end position="1099"/>
    </location>
</feature>
<reference evidence="10" key="1">
    <citation type="submission" date="2018-02" db="EMBL/GenBank/DDBJ databases">
        <authorList>
            <person name="Cohen D.B."/>
            <person name="Kent A.D."/>
        </authorList>
    </citation>
    <scope>NUCLEOTIDE SEQUENCE</scope>
</reference>
<dbReference type="InterPro" id="IPR050951">
    <property type="entry name" value="Retrovirus_Pol_polyprotein"/>
</dbReference>
<proteinExistence type="predicted"/>
<keyword evidence="6" id="KW-0511">Multifunctional enzyme</keyword>
<evidence type="ECO:0000256" key="1">
    <source>
        <dbReference type="ARBA" id="ARBA00022679"/>
    </source>
</evidence>
<dbReference type="InterPro" id="IPR012337">
    <property type="entry name" value="RNaseH-like_sf"/>
</dbReference>
<dbReference type="InterPro" id="IPR043128">
    <property type="entry name" value="Rev_trsase/Diguanyl_cyclase"/>
</dbReference>
<dbReference type="Gene3D" id="3.30.420.10">
    <property type="entry name" value="Ribonuclease H-like superfamily/Ribonuclease H"/>
    <property type="match status" value="1"/>
</dbReference>
<feature type="domain" description="Peptidase A2" evidence="8">
    <location>
        <begin position="840"/>
        <end position="921"/>
    </location>
</feature>
<keyword evidence="2" id="KW-0548">Nucleotidyltransferase</keyword>
<dbReference type="InterPro" id="IPR036397">
    <property type="entry name" value="RNaseH_sf"/>
</dbReference>
<feature type="compositionally biased region" description="Basic and acidic residues" evidence="7">
    <location>
        <begin position="233"/>
        <end position="245"/>
    </location>
</feature>
<evidence type="ECO:0000256" key="6">
    <source>
        <dbReference type="ARBA" id="ARBA00023268"/>
    </source>
</evidence>
<dbReference type="SUPFAM" id="SSF53098">
    <property type="entry name" value="Ribonuclease H-like"/>
    <property type="match status" value="1"/>
</dbReference>
<dbReference type="GO" id="GO:0016779">
    <property type="term" value="F:nucleotidyltransferase activity"/>
    <property type="evidence" value="ECO:0007669"/>
    <property type="project" value="UniProtKB-KW"/>
</dbReference>
<feature type="domain" description="Integrase catalytic" evidence="9">
    <location>
        <begin position="1623"/>
        <end position="1709"/>
    </location>
</feature>
<dbReference type="GO" id="GO:0003676">
    <property type="term" value="F:nucleic acid binding"/>
    <property type="evidence" value="ECO:0007669"/>
    <property type="project" value="InterPro"/>
</dbReference>
<keyword evidence="3" id="KW-0540">Nuclease</keyword>
<dbReference type="GO" id="GO:0006508">
    <property type="term" value="P:proteolysis"/>
    <property type="evidence" value="ECO:0007669"/>
    <property type="project" value="InterPro"/>
</dbReference>
<accession>A0A2N9F7I0</accession>
<dbReference type="Pfam" id="PF17919">
    <property type="entry name" value="RT_RNaseH_2"/>
    <property type="match status" value="1"/>
</dbReference>
<keyword evidence="4" id="KW-0255">Endonuclease</keyword>
<evidence type="ECO:0000259" key="9">
    <source>
        <dbReference type="PROSITE" id="PS50994"/>
    </source>
</evidence>
<feature type="region of interest" description="Disordered" evidence="7">
    <location>
        <begin position="76"/>
        <end position="158"/>
    </location>
</feature>
<dbReference type="Gene3D" id="3.30.70.270">
    <property type="match status" value="2"/>
</dbReference>
<feature type="region of interest" description="Disordered" evidence="7">
    <location>
        <begin position="604"/>
        <end position="649"/>
    </location>
</feature>
<evidence type="ECO:0000256" key="7">
    <source>
        <dbReference type="SAM" id="MobiDB-lite"/>
    </source>
</evidence>
<feature type="compositionally biased region" description="Polar residues" evidence="7">
    <location>
        <begin position="1071"/>
        <end position="1092"/>
    </location>
</feature>
<dbReference type="InterPro" id="IPR001995">
    <property type="entry name" value="Peptidase_A2_cat"/>
</dbReference>
<dbReference type="SUPFAM" id="SSF56672">
    <property type="entry name" value="DNA/RNA polymerases"/>
    <property type="match status" value="1"/>
</dbReference>
<feature type="region of interest" description="Disordered" evidence="7">
    <location>
        <begin position="551"/>
        <end position="571"/>
    </location>
</feature>
<dbReference type="CDD" id="cd00303">
    <property type="entry name" value="retropepsin_like"/>
    <property type="match status" value="1"/>
</dbReference>
<dbReference type="InterPro" id="IPR043502">
    <property type="entry name" value="DNA/RNA_pol_sf"/>
</dbReference>
<keyword evidence="1" id="KW-0808">Transferase</keyword>
<feature type="region of interest" description="Disordered" evidence="7">
    <location>
        <begin position="219"/>
        <end position="245"/>
    </location>
</feature>
<dbReference type="InterPro" id="IPR000477">
    <property type="entry name" value="RT_dom"/>
</dbReference>
<dbReference type="InterPro" id="IPR041577">
    <property type="entry name" value="RT_RNaseH_2"/>
</dbReference>
<dbReference type="Gene3D" id="1.10.340.70">
    <property type="match status" value="1"/>
</dbReference>
<dbReference type="SUPFAM" id="SSF50630">
    <property type="entry name" value="Acid proteases"/>
    <property type="match status" value="1"/>
</dbReference>
<dbReference type="InterPro" id="IPR041588">
    <property type="entry name" value="Integrase_H2C2"/>
</dbReference>
<dbReference type="Pfam" id="PF00078">
    <property type="entry name" value="RVT_1"/>
    <property type="match status" value="1"/>
</dbReference>
<dbReference type="GO" id="GO:0015074">
    <property type="term" value="P:DNA integration"/>
    <property type="evidence" value="ECO:0007669"/>
    <property type="project" value="InterPro"/>
</dbReference>
<dbReference type="Gene3D" id="3.10.10.10">
    <property type="entry name" value="HIV Type 1 Reverse Transcriptase, subunit A, domain 1"/>
    <property type="match status" value="1"/>
</dbReference>
<dbReference type="InterPro" id="IPR005162">
    <property type="entry name" value="Retrotrans_gag_dom"/>
</dbReference>
<dbReference type="CDD" id="cd01647">
    <property type="entry name" value="RT_LTR"/>
    <property type="match status" value="1"/>
</dbReference>
<gene>
    <name evidence="10" type="ORF">FSB_LOCUS10937</name>
</gene>
<evidence type="ECO:0000256" key="2">
    <source>
        <dbReference type="ARBA" id="ARBA00022695"/>
    </source>
</evidence>
<dbReference type="Pfam" id="PF03732">
    <property type="entry name" value="Retrotrans_gag"/>
    <property type="match status" value="1"/>
</dbReference>
<protein>
    <recommendedName>
        <fullName evidence="11">Reverse transcriptase</fullName>
    </recommendedName>
</protein>
<dbReference type="PROSITE" id="PS50994">
    <property type="entry name" value="INTEGRASE"/>
    <property type="match status" value="1"/>
</dbReference>
<organism evidence="10">
    <name type="scientific">Fagus sylvatica</name>
    <name type="common">Beechnut</name>
    <dbReference type="NCBI Taxonomy" id="28930"/>
    <lineage>
        <taxon>Eukaryota</taxon>
        <taxon>Viridiplantae</taxon>
        <taxon>Streptophyta</taxon>
        <taxon>Embryophyta</taxon>
        <taxon>Tracheophyta</taxon>
        <taxon>Spermatophyta</taxon>
        <taxon>Magnoliopsida</taxon>
        <taxon>eudicotyledons</taxon>
        <taxon>Gunneridae</taxon>
        <taxon>Pentapetalae</taxon>
        <taxon>rosids</taxon>
        <taxon>fabids</taxon>
        <taxon>Fagales</taxon>
        <taxon>Fagaceae</taxon>
        <taxon>Fagus</taxon>
    </lineage>
</organism>
<dbReference type="PROSITE" id="PS50175">
    <property type="entry name" value="ASP_PROT_RETROV"/>
    <property type="match status" value="1"/>
</dbReference>
<evidence type="ECO:0000256" key="3">
    <source>
        <dbReference type="ARBA" id="ARBA00022722"/>
    </source>
</evidence>
<dbReference type="PANTHER" id="PTHR37984:SF5">
    <property type="entry name" value="PROTEIN NYNRIN-LIKE"/>
    <property type="match status" value="1"/>
</dbReference>
<dbReference type="GO" id="GO:0004190">
    <property type="term" value="F:aspartic-type endopeptidase activity"/>
    <property type="evidence" value="ECO:0007669"/>
    <property type="project" value="InterPro"/>
</dbReference>
<dbReference type="Gene3D" id="2.40.70.10">
    <property type="entry name" value="Acid Proteases"/>
    <property type="match status" value="1"/>
</dbReference>
<dbReference type="InterPro" id="IPR021109">
    <property type="entry name" value="Peptidase_aspartic_dom_sf"/>
</dbReference>
<evidence type="ECO:0000256" key="5">
    <source>
        <dbReference type="ARBA" id="ARBA00022801"/>
    </source>
</evidence>
<sequence length="1709" mass="196449">MSQKMAALIQGMSQRTTTRGIEIGQRSGQQPQKEVVTINVDIPIGYPINSTAGPEERSTQEWNHLTSSLQEWNHHESSHLEWNNQGWSQPRVDPPRFEQPRVEPPKVEQPRFEPPKMEPPRVDPPRFEQPRVEPPRFEPPRMEPPRFEPQRVNPPRFEQPRMEQTWFEQPRFEQPMMELPRFEQPRMEPPRFEPRMEPPWMGPPQFGEQVRFEQPYEFRNEPYMPPQNRRNRPRNDHNGRNFPEEDIFDRGINLEERNRDIGLEPNPRLVQGQDLRDTIFEVLDQAFPGQRRTPKHPYRKPYPERIDREGWPRGFKILDFTMFLGEDEKTALEHISRFTVQCGEYSNNGNRKLRMFPNSLTGQAFTWYATLPANSIESWEEMEEKFQSHFARSNIGVSMANLARLRQKPDKSAEQFIMRLKGSEHDAIRRCQRLRRQLLQSKAASARIGGRSLSIQDNNVHANKGRNVASPMKQPIISYKEMLKKEPQQINSESDEDNTICERCSHILAKCFSKTKKEDDHKEYRYGYNPHFSRMTQTQRRRWIRQQAALHQEYGQKDHHSSRSTTDSDSMEVITGAEAPEYLRGPYVGENGTAVAITKNIATPVKGDTGPTVQDIRAKSYPNKNSTETQDNHKRLEKNSKNVESETESEEIKALLAPVEPRRGQVVQVWFGRKKRSSRGSKEAKIKAEQPQETQMENNMEDVGDVEDMEDIENIEDIDAFEDFEGIGDIEVEETDDMEEMEKTETLENGIQTREPETESEEPRNGKTLSCNAITLPREFMATTWVQREEDTRGAIPILLVEEEECRDTGKIIFEKPTLAMCQHLKPLYIKAHMDGRPVNRVLVDNGAAVNILPTSMLRKLLKTENDLIATDVSVSGFAGGATKTKGVIPIEVKVGSKVATVAFFVVNTDSAYNALLGRDWIHSNWVIPSSLHQVLVFWKDDNNIEMLNKPTNMKENEAIDLALRKLVGYVTEKKLEQNSQFAECNEKPENGQGTTGQEHISTHPIKMDDIKEEVQDPLVEVNLGTKEDPRITFVSGHLGPEEFNKMIIILKEYKDCFAWDYPRIAKAKQETSGTSTANQGRISTVSTTSKKNGSRHHPKIKEEIERLVRAGFIRPARYVKWLSNIVPVLKKNGKLRICIDFRNINMATPKDEYPMPVVDLLVDGASGYKVLSFMDGHSRYNQIFIAENDVHKTAFRCPGSIGTFEWVVMPFGLKNAGATYQRAMNSIFHDMIGKYMKVYIDDIVVKSQDFDKHLENLEKAFIRMRKHQLKMNPLKCAFGVTARNFLGFLVHNRGMEVDKNKAKAILQAKPPSNKKELQRLLGQINFLRRFIANVAGKTKVFSHLLQLKDHEAFIWHEEHQKAFDAIKQYLTTPPVLILPKEGKPLKLYISATQESIGSLLAQDNEDGHEQAVFYLIKGQALADFLADHPCENISQEAQYVALVPWKLHLDGSRTEQGAASGYKPIEDEGIKIEAQKTRTLPSVFTRQLGTEIFTLEIGKEDWRSPIISYLKSLSGCTNNALKLKARSYVLMEEDKCLFKRGADGIFLKCINTEEAMQVMAEVHEEICGAHQSGIKMKWLIRQYGYYWPKILKDCIKYTHECEACQKHGPLPRLPAAELSLIIKPWPFRGWAMDLIGKVRPTSRKKNCFVIVETDYFTKWVEAKDYKDVTEYDVIKFIKETIVHRFGLPQSITVDNGMAFNGSRVMAFA</sequence>
<dbReference type="GO" id="GO:0004519">
    <property type="term" value="F:endonuclease activity"/>
    <property type="evidence" value="ECO:0007669"/>
    <property type="project" value="UniProtKB-KW"/>
</dbReference>
<evidence type="ECO:0008006" key="11">
    <source>
        <dbReference type="Google" id="ProtNLM"/>
    </source>
</evidence>
<keyword evidence="5" id="KW-0378">Hydrolase</keyword>
<feature type="compositionally biased region" description="Basic and acidic residues" evidence="7">
    <location>
        <begin position="754"/>
        <end position="765"/>
    </location>
</feature>
<feature type="compositionally biased region" description="Basic and acidic residues" evidence="7">
    <location>
        <begin position="630"/>
        <end position="644"/>
    </location>
</feature>